<keyword evidence="2 5" id="KW-0238">DNA-binding</keyword>
<keyword evidence="3" id="KW-0804">Transcription</keyword>
<keyword evidence="6" id="KW-1185">Reference proteome</keyword>
<reference evidence="5 6" key="1">
    <citation type="submission" date="2024-03" db="EMBL/GenBank/DDBJ databases">
        <authorList>
            <person name="Jo J.-H."/>
        </authorList>
    </citation>
    <scope>NUCLEOTIDE SEQUENCE [LARGE SCALE GENOMIC DNA]</scope>
    <source>
        <strain evidence="5 6">PS1R-30</strain>
    </source>
</reference>
<evidence type="ECO:0000256" key="2">
    <source>
        <dbReference type="ARBA" id="ARBA00023125"/>
    </source>
</evidence>
<dbReference type="Proteomes" id="UP001361239">
    <property type="component" value="Unassembled WGS sequence"/>
</dbReference>
<protein>
    <submittedName>
        <fullName evidence="5">LacI family DNA-binding transcriptional regulator</fullName>
    </submittedName>
</protein>
<dbReference type="PROSITE" id="PS00356">
    <property type="entry name" value="HTH_LACI_1"/>
    <property type="match status" value="1"/>
</dbReference>
<dbReference type="Gene3D" id="1.10.260.40">
    <property type="entry name" value="lambda repressor-like DNA-binding domains"/>
    <property type="match status" value="1"/>
</dbReference>
<sequence>MSKPTINDVAAAAGVSKKTVSRVINNSPLLNPETRAKVERVIAELGYVPNPQARALAMGHNFLIALLHDNSNPELVLAAHHGVFEAIRDTEYALILRPVDRSSASVEDDLRHFLETQRPAGVVLLPGVAENNSLANVCAAVGCKYVRISASVRDAKAITSNDREAAAAAVSHLIGLGHQRVGLVAGPDEAGTAQQRELGYLDAMADHDLDRGPALIASGDLSFEAGMAAGNLLLEVSPRPTAIFAVNDAMAAGVLHAAYSYGISVPDQLSIIGFEDTPISARVWPPLTTVHVPIAVMACAAVFKIIYPEQAATLPSHFPLEFVERASVAKPGA</sequence>
<dbReference type="PROSITE" id="PS50932">
    <property type="entry name" value="HTH_LACI_2"/>
    <property type="match status" value="1"/>
</dbReference>
<dbReference type="SMART" id="SM00354">
    <property type="entry name" value="HTH_LACI"/>
    <property type="match status" value="1"/>
</dbReference>
<dbReference type="CDD" id="cd01392">
    <property type="entry name" value="HTH_LacI"/>
    <property type="match status" value="1"/>
</dbReference>
<evidence type="ECO:0000256" key="3">
    <source>
        <dbReference type="ARBA" id="ARBA00023163"/>
    </source>
</evidence>
<evidence type="ECO:0000259" key="4">
    <source>
        <dbReference type="PROSITE" id="PS50932"/>
    </source>
</evidence>
<dbReference type="PRINTS" id="PR00036">
    <property type="entry name" value="HTHLACI"/>
</dbReference>
<dbReference type="GO" id="GO:0003677">
    <property type="term" value="F:DNA binding"/>
    <property type="evidence" value="ECO:0007669"/>
    <property type="project" value="UniProtKB-KW"/>
</dbReference>
<dbReference type="SUPFAM" id="SSF47413">
    <property type="entry name" value="lambda repressor-like DNA-binding domains"/>
    <property type="match status" value="1"/>
</dbReference>
<dbReference type="InterPro" id="IPR028082">
    <property type="entry name" value="Peripla_BP_I"/>
</dbReference>
<gene>
    <name evidence="5" type="ORF">WG901_07735</name>
</gene>
<dbReference type="PANTHER" id="PTHR30146:SF153">
    <property type="entry name" value="LACTOSE OPERON REPRESSOR"/>
    <property type="match status" value="1"/>
</dbReference>
<dbReference type="Pfam" id="PF00356">
    <property type="entry name" value="LacI"/>
    <property type="match status" value="1"/>
</dbReference>
<evidence type="ECO:0000313" key="6">
    <source>
        <dbReference type="Proteomes" id="UP001361239"/>
    </source>
</evidence>
<evidence type="ECO:0000256" key="1">
    <source>
        <dbReference type="ARBA" id="ARBA00023015"/>
    </source>
</evidence>
<organism evidence="5 6">
    <name type="scientific">Novosphingobium anseongense</name>
    <dbReference type="NCBI Taxonomy" id="3133436"/>
    <lineage>
        <taxon>Bacteria</taxon>
        <taxon>Pseudomonadati</taxon>
        <taxon>Pseudomonadota</taxon>
        <taxon>Alphaproteobacteria</taxon>
        <taxon>Sphingomonadales</taxon>
        <taxon>Sphingomonadaceae</taxon>
        <taxon>Novosphingobium</taxon>
    </lineage>
</organism>
<dbReference type="InterPro" id="IPR010982">
    <property type="entry name" value="Lambda_DNA-bd_dom_sf"/>
</dbReference>
<proteinExistence type="predicted"/>
<name>A0ABU8RTV8_9SPHN</name>
<accession>A0ABU8RTV8</accession>
<dbReference type="Pfam" id="PF13377">
    <property type="entry name" value="Peripla_BP_3"/>
    <property type="match status" value="1"/>
</dbReference>
<evidence type="ECO:0000313" key="5">
    <source>
        <dbReference type="EMBL" id="MEJ5976520.1"/>
    </source>
</evidence>
<dbReference type="Gene3D" id="3.40.50.2300">
    <property type="match status" value="2"/>
</dbReference>
<dbReference type="SUPFAM" id="SSF53822">
    <property type="entry name" value="Periplasmic binding protein-like I"/>
    <property type="match status" value="1"/>
</dbReference>
<dbReference type="PANTHER" id="PTHR30146">
    <property type="entry name" value="LACI-RELATED TRANSCRIPTIONAL REPRESSOR"/>
    <property type="match status" value="1"/>
</dbReference>
<feature type="domain" description="HTH lacI-type" evidence="4">
    <location>
        <begin position="4"/>
        <end position="58"/>
    </location>
</feature>
<dbReference type="InterPro" id="IPR000843">
    <property type="entry name" value="HTH_LacI"/>
</dbReference>
<dbReference type="InterPro" id="IPR046335">
    <property type="entry name" value="LacI/GalR-like_sensor"/>
</dbReference>
<dbReference type="EMBL" id="JBBHJZ010000001">
    <property type="protein sequence ID" value="MEJ5976520.1"/>
    <property type="molecule type" value="Genomic_DNA"/>
</dbReference>
<comment type="caution">
    <text evidence="5">The sequence shown here is derived from an EMBL/GenBank/DDBJ whole genome shotgun (WGS) entry which is preliminary data.</text>
</comment>
<keyword evidence="1" id="KW-0805">Transcription regulation</keyword>
<dbReference type="RefSeq" id="WP_339586429.1">
    <property type="nucleotide sequence ID" value="NZ_JBBHJZ010000001.1"/>
</dbReference>
<dbReference type="CDD" id="cd01545">
    <property type="entry name" value="PBP1_SalR"/>
    <property type="match status" value="1"/>
</dbReference>